<sequence length="107" mass="12593">MYYVLTENLSFEIASEDLPEKLDFENALNLISETDDRWRLPNIEELNLMFKLHSKAVGNFKYDTYISSEGINNYNYKSKSFIDGSIRNGSSYKKPPFKNRVRLIRNI</sequence>
<accession>A0A7K1G885</accession>
<dbReference type="RefSeq" id="WP_155087342.1">
    <property type="nucleotide sequence ID" value="NZ_WJYA01000002.1"/>
</dbReference>
<evidence type="ECO:0000313" key="2">
    <source>
        <dbReference type="Proteomes" id="UP000447545"/>
    </source>
</evidence>
<protein>
    <recommendedName>
        <fullName evidence="3">DUF1566 domain-containing protein</fullName>
    </recommendedName>
</protein>
<proteinExistence type="predicted"/>
<dbReference type="Proteomes" id="UP000447545">
    <property type="component" value="Unassembled WGS sequence"/>
</dbReference>
<dbReference type="AlphaFoldDB" id="A0A7K1G885"/>
<evidence type="ECO:0000313" key="1">
    <source>
        <dbReference type="EMBL" id="MTE25496.1"/>
    </source>
</evidence>
<gene>
    <name evidence="1" type="ORF">F1003_01010</name>
</gene>
<reference evidence="1 2" key="1">
    <citation type="submission" date="2019-11" db="EMBL/GenBank/DDBJ databases">
        <title>Winogradskyella ouciana sp. nov., isolated from the hadal seawater of the Mariana Trench.</title>
        <authorList>
            <person name="Liu R."/>
        </authorList>
    </citation>
    <scope>NUCLEOTIDE SEQUENCE [LARGE SCALE GENOMIC DNA]</scope>
    <source>
        <strain evidence="1 2">ZXX205</strain>
    </source>
</reference>
<dbReference type="EMBL" id="WJYA01000002">
    <property type="protein sequence ID" value="MTE25496.1"/>
    <property type="molecule type" value="Genomic_DNA"/>
</dbReference>
<name>A0A7K1G885_9FLAO</name>
<keyword evidence="2" id="KW-1185">Reference proteome</keyword>
<organism evidence="1 2">
    <name type="scientific">Winogradskyella ouciana</name>
    <dbReference type="NCBI Taxonomy" id="2608631"/>
    <lineage>
        <taxon>Bacteria</taxon>
        <taxon>Pseudomonadati</taxon>
        <taxon>Bacteroidota</taxon>
        <taxon>Flavobacteriia</taxon>
        <taxon>Flavobacteriales</taxon>
        <taxon>Flavobacteriaceae</taxon>
        <taxon>Winogradskyella</taxon>
    </lineage>
</organism>
<comment type="caution">
    <text evidence="1">The sequence shown here is derived from an EMBL/GenBank/DDBJ whole genome shotgun (WGS) entry which is preliminary data.</text>
</comment>
<evidence type="ECO:0008006" key="3">
    <source>
        <dbReference type="Google" id="ProtNLM"/>
    </source>
</evidence>